<dbReference type="GO" id="GO:0008654">
    <property type="term" value="P:phospholipid biosynthetic process"/>
    <property type="evidence" value="ECO:0007669"/>
    <property type="project" value="InterPro"/>
</dbReference>
<evidence type="ECO:0000256" key="1">
    <source>
        <dbReference type="ARBA" id="ARBA00022793"/>
    </source>
</evidence>
<sequence length="269" mass="30293">MPSLLEIGIEAQRFLPGILTTWLTKGYCNEMGKSRRLEDKLKFAKEYKINWRQTRKYRKGDTLETCLAKFPTLNSFFAREIDDSLTKPSTTNPNAIVSPAYCYARRLQNATNGTFDIKGAPYTLETLVRRPIQEAAVYIFRLAPHHYHRIHSPIQGTIKSIESVGGHYRSVNPILLDTIPVLQQNYRKIITFTNGIILVAIGATAVGSINLTVHRGFKVEHGQDIGDFQFGGSCLALIVPHPLRLLRPSPKFTVQERDCSVGDYIGLFA</sequence>
<name>A0A6C0K598_9ZZZZ</name>
<dbReference type="Pfam" id="PF02666">
    <property type="entry name" value="PS_Dcarbxylase"/>
    <property type="match status" value="1"/>
</dbReference>
<dbReference type="InterPro" id="IPR003817">
    <property type="entry name" value="PS_Dcarbxylase"/>
</dbReference>
<dbReference type="EMBL" id="MN740780">
    <property type="protein sequence ID" value="QHU11244.1"/>
    <property type="molecule type" value="Genomic_DNA"/>
</dbReference>
<dbReference type="PANTHER" id="PTHR10067">
    <property type="entry name" value="PHOSPHATIDYLSERINE DECARBOXYLASE"/>
    <property type="match status" value="1"/>
</dbReference>
<evidence type="ECO:0008006" key="4">
    <source>
        <dbReference type="Google" id="ProtNLM"/>
    </source>
</evidence>
<evidence type="ECO:0000313" key="3">
    <source>
        <dbReference type="EMBL" id="QHU11244.1"/>
    </source>
</evidence>
<organism evidence="3">
    <name type="scientific">viral metagenome</name>
    <dbReference type="NCBI Taxonomy" id="1070528"/>
    <lineage>
        <taxon>unclassified sequences</taxon>
        <taxon>metagenomes</taxon>
        <taxon>organismal metagenomes</taxon>
    </lineage>
</organism>
<keyword evidence="2" id="KW-0456">Lyase</keyword>
<evidence type="ECO:0000256" key="2">
    <source>
        <dbReference type="ARBA" id="ARBA00023239"/>
    </source>
</evidence>
<dbReference type="AlphaFoldDB" id="A0A6C0K598"/>
<accession>A0A6C0K598</accession>
<reference evidence="3" key="1">
    <citation type="journal article" date="2020" name="Nature">
        <title>Giant virus diversity and host interactions through global metagenomics.</title>
        <authorList>
            <person name="Schulz F."/>
            <person name="Roux S."/>
            <person name="Paez-Espino D."/>
            <person name="Jungbluth S."/>
            <person name="Walsh D.A."/>
            <person name="Denef V.J."/>
            <person name="McMahon K.D."/>
            <person name="Konstantinidis K.T."/>
            <person name="Eloe-Fadrosh E.A."/>
            <person name="Kyrpides N.C."/>
            <person name="Woyke T."/>
        </authorList>
    </citation>
    <scope>NUCLEOTIDE SEQUENCE</scope>
    <source>
        <strain evidence="3">GVMAG-S-1101165-84</strain>
    </source>
</reference>
<proteinExistence type="predicted"/>
<dbReference type="GO" id="GO:0004609">
    <property type="term" value="F:phosphatidylserine decarboxylase activity"/>
    <property type="evidence" value="ECO:0007669"/>
    <property type="project" value="InterPro"/>
</dbReference>
<protein>
    <recommendedName>
        <fullName evidence="4">Phosphatidylserine decarboxylase</fullName>
    </recommendedName>
</protein>
<keyword evidence="1" id="KW-0210">Decarboxylase</keyword>